<dbReference type="Pfam" id="PF11816">
    <property type="entry name" value="DUF3337"/>
    <property type="match status" value="1"/>
</dbReference>
<feature type="compositionally biased region" description="Polar residues" evidence="5">
    <location>
        <begin position="778"/>
        <end position="791"/>
    </location>
</feature>
<sequence length="1102" mass="119888">MLTGWGDDWYDDGEDDTENEPTVGTDGDVLGDVSASVRKRRKSSAASNKDEYWELDPSEFTSGQVRILTGFHYRPRTTQWSQCAQLHSDWVNDILLCNQAQTVVSASSDGTLKAWNPHSGSDPTLVGSHSDYVRCLAHCRDQNWVASGSFDKTIKLWDLNRASHTGSDPLITLKSPEGTGSKSSVYAIAVDPGGTVIASGTPERVIRTWDPRSGKRTAKLVGHTDNIRAILISADGKYLLTGSADASVKLWSLSAQKCIHAFTHHTESVWSLSSSHPSLEVFYSGDRSGLVCRVDVEGSPDVSEGECVLLSQSPDGVNKIIAMDDQLVWTASGSSSITRWRVPPRRNARLQAYGSPPLDLSLTPPLGSPNLSGHRKHSASIDTFATARTYTPPPGPHAYPPSIHSLSIDAGGEDTLCGIPFRNLVKLISANETFTPYVQRGRDPEIATLYSAASVMSVPRLDGRPNVSSVLHHVPSLGNTSPLRSDTLISSPEHTPGLDPTNSARNEYEDREVASEAEPLLEASDYVIEGDSGLVRSIILNNRMYALTVDTAGEVAVWDIIRCICLGKFIKDDVSAASHCDAGTTSSGYSVKNPSPREALETVRERIEGQAVVSSWSSVDTKMGLLTVHLSDRCFEAEIYADEAGYGPDKNFGDELRLNIARWLLRNLFLGFVREQQKILSPRRSRDSGGPQEQSPPHRGMHRGVAPIRIDINGSMERRRSSSDTPRRTHSRSTMVVSSPSMIPAVPPPVTGAKGASPLLTPMIPLFGVLKDPLLPTIPQSPQVQFGSNDMTPVPSKPQHTPAPGTPRDGSDYFSHRFRSSSISVTTPGDEAKTPSQDTISGSTGSGLMGRLRNLGKGSSRRPPSDIHISSTSTAGGSEPTREPSVEVNTTPTPLQLLHANISIPSSSEAPLLPLPPNTVIYISEETSFGWATAYRGTVGTTASDTRILEETMPMWLLEYLLTNRVPAVPMIKVGFVLHPYPARKVEERLPDLLNTSQSKLTASRFLRVRKLTTHVQEKLSRISASTGSSVTTPRSSVDAFGRSSPTSPLRPRGTRAEEIYEIVCNDMVLPLDMTLAAVKQYIWRQSAELIMYYRRRVAVAV</sequence>
<evidence type="ECO:0000256" key="4">
    <source>
        <dbReference type="PROSITE-ProRule" id="PRU00221"/>
    </source>
</evidence>
<dbReference type="InterPro" id="IPR001680">
    <property type="entry name" value="WD40_rpt"/>
</dbReference>
<dbReference type="SMART" id="SM00320">
    <property type="entry name" value="WD40"/>
    <property type="match status" value="7"/>
</dbReference>
<dbReference type="AlphaFoldDB" id="A0A9P6L4N3"/>
<dbReference type="Pfam" id="PF00400">
    <property type="entry name" value="WD40"/>
    <property type="match status" value="5"/>
</dbReference>
<keyword evidence="7" id="KW-1185">Reference proteome</keyword>
<feature type="region of interest" description="Disordered" evidence="5">
    <location>
        <begin position="778"/>
        <end position="889"/>
    </location>
</feature>
<evidence type="ECO:0000256" key="3">
    <source>
        <dbReference type="ARBA" id="ARBA00022737"/>
    </source>
</evidence>
<keyword evidence="2 4" id="KW-0853">WD repeat</keyword>
<dbReference type="GO" id="GO:0043130">
    <property type="term" value="F:ubiquitin binding"/>
    <property type="evidence" value="ECO:0007669"/>
    <property type="project" value="TreeGrafter"/>
</dbReference>
<feature type="compositionally biased region" description="Basic and acidic residues" evidence="5">
    <location>
        <begin position="716"/>
        <end position="727"/>
    </location>
</feature>
<dbReference type="InterPro" id="IPR015943">
    <property type="entry name" value="WD40/YVTN_repeat-like_dom_sf"/>
</dbReference>
<feature type="repeat" description="WD" evidence="4">
    <location>
        <begin position="84"/>
        <end position="116"/>
    </location>
</feature>
<dbReference type="Gene3D" id="2.130.10.10">
    <property type="entry name" value="YVTN repeat-like/Quinoprotein amine dehydrogenase"/>
    <property type="match status" value="2"/>
</dbReference>
<comment type="caution">
    <text evidence="6">The sequence shown here is derived from an EMBL/GenBank/DDBJ whole genome shotgun (WGS) entry which is preliminary data.</text>
</comment>
<keyword evidence="3" id="KW-0677">Repeat</keyword>
<dbReference type="Proteomes" id="UP000736335">
    <property type="component" value="Unassembled WGS sequence"/>
</dbReference>
<dbReference type="GO" id="GO:0000724">
    <property type="term" value="P:double-strand break repair via homologous recombination"/>
    <property type="evidence" value="ECO:0007669"/>
    <property type="project" value="TreeGrafter"/>
</dbReference>
<evidence type="ECO:0000256" key="1">
    <source>
        <dbReference type="ARBA" id="ARBA00006917"/>
    </source>
</evidence>
<feature type="region of interest" description="Disordered" evidence="5">
    <location>
        <begin position="1"/>
        <end position="48"/>
    </location>
</feature>
<accession>A0A9P6L4N3</accession>
<gene>
    <name evidence="6" type="ORF">BJ322DRAFT_1010070</name>
</gene>
<feature type="region of interest" description="Disordered" evidence="5">
    <location>
        <begin position="680"/>
        <end position="749"/>
    </location>
</feature>
<comment type="similarity">
    <text evidence="1">Belongs to the WD repeat WDR48 family.</text>
</comment>
<feature type="compositionally biased region" description="Polar residues" evidence="5">
    <location>
        <begin position="1025"/>
        <end position="1036"/>
    </location>
</feature>
<proteinExistence type="inferred from homology"/>
<dbReference type="InterPro" id="IPR036322">
    <property type="entry name" value="WD40_repeat_dom_sf"/>
</dbReference>
<feature type="compositionally biased region" description="Acidic residues" evidence="5">
    <location>
        <begin position="8"/>
        <end position="19"/>
    </location>
</feature>
<dbReference type="OrthoDB" id="2421129at2759"/>
<feature type="repeat" description="WD" evidence="4">
    <location>
        <begin position="126"/>
        <end position="167"/>
    </location>
</feature>
<feature type="repeat" description="WD" evidence="4">
    <location>
        <begin position="178"/>
        <end position="219"/>
    </location>
</feature>
<organism evidence="6 7">
    <name type="scientific">Thelephora terrestris</name>
    <dbReference type="NCBI Taxonomy" id="56493"/>
    <lineage>
        <taxon>Eukaryota</taxon>
        <taxon>Fungi</taxon>
        <taxon>Dikarya</taxon>
        <taxon>Basidiomycota</taxon>
        <taxon>Agaricomycotina</taxon>
        <taxon>Agaricomycetes</taxon>
        <taxon>Thelephorales</taxon>
        <taxon>Thelephoraceae</taxon>
        <taxon>Thelephora</taxon>
    </lineage>
</organism>
<dbReference type="CDD" id="cd17041">
    <property type="entry name" value="Ubl_WDR48"/>
    <property type="match status" value="1"/>
</dbReference>
<dbReference type="PANTHER" id="PTHR19862:SF14">
    <property type="entry name" value="WD REPEAT-CONTAINING PROTEIN 48"/>
    <property type="match status" value="1"/>
</dbReference>
<reference evidence="6" key="2">
    <citation type="submission" date="2020-11" db="EMBL/GenBank/DDBJ databases">
        <authorList>
            <consortium name="DOE Joint Genome Institute"/>
            <person name="Kuo A."/>
            <person name="Miyauchi S."/>
            <person name="Kiss E."/>
            <person name="Drula E."/>
            <person name="Kohler A."/>
            <person name="Sanchez-Garcia M."/>
            <person name="Andreopoulos B."/>
            <person name="Barry K.W."/>
            <person name="Bonito G."/>
            <person name="Buee M."/>
            <person name="Carver A."/>
            <person name="Chen C."/>
            <person name="Cichocki N."/>
            <person name="Clum A."/>
            <person name="Culley D."/>
            <person name="Crous P.W."/>
            <person name="Fauchery L."/>
            <person name="Girlanda M."/>
            <person name="Hayes R."/>
            <person name="Keri Z."/>
            <person name="Labutti K."/>
            <person name="Lipzen A."/>
            <person name="Lombard V."/>
            <person name="Magnuson J."/>
            <person name="Maillard F."/>
            <person name="Morin E."/>
            <person name="Murat C."/>
            <person name="Nolan M."/>
            <person name="Ohm R."/>
            <person name="Pangilinan J."/>
            <person name="Pereira M."/>
            <person name="Perotto S."/>
            <person name="Peter M."/>
            <person name="Riley R."/>
            <person name="Sitrit Y."/>
            <person name="Stielow B."/>
            <person name="Szollosi G."/>
            <person name="Zifcakova L."/>
            <person name="Stursova M."/>
            <person name="Spatafora J.W."/>
            <person name="Tedersoo L."/>
            <person name="Vaario L.-M."/>
            <person name="Yamada A."/>
            <person name="Yan M."/>
            <person name="Wang P."/>
            <person name="Xu J."/>
            <person name="Bruns T."/>
            <person name="Baldrian P."/>
            <person name="Vilgalys R."/>
            <person name="Henrissat B."/>
            <person name="Grigoriev I.V."/>
            <person name="Hibbett D."/>
            <person name="Nagy L.G."/>
            <person name="Martin F.M."/>
        </authorList>
    </citation>
    <scope>NUCLEOTIDE SEQUENCE</scope>
    <source>
        <strain evidence="6">UH-Tt-Lm1</strain>
    </source>
</reference>
<dbReference type="EMBL" id="WIUZ02000012">
    <property type="protein sequence ID" value="KAF9782491.1"/>
    <property type="molecule type" value="Genomic_DNA"/>
</dbReference>
<evidence type="ECO:0008006" key="8">
    <source>
        <dbReference type="Google" id="ProtNLM"/>
    </source>
</evidence>
<dbReference type="InterPro" id="IPR051246">
    <property type="entry name" value="WDR48"/>
</dbReference>
<dbReference type="PRINTS" id="PR00320">
    <property type="entry name" value="GPROTEINBRPT"/>
</dbReference>
<reference evidence="6" key="1">
    <citation type="journal article" date="2020" name="Nat. Commun.">
        <title>Large-scale genome sequencing of mycorrhizal fungi provides insights into the early evolution of symbiotic traits.</title>
        <authorList>
            <person name="Miyauchi S."/>
            <person name="Kiss E."/>
            <person name="Kuo A."/>
            <person name="Drula E."/>
            <person name="Kohler A."/>
            <person name="Sanchez-Garcia M."/>
            <person name="Morin E."/>
            <person name="Andreopoulos B."/>
            <person name="Barry K.W."/>
            <person name="Bonito G."/>
            <person name="Buee M."/>
            <person name="Carver A."/>
            <person name="Chen C."/>
            <person name="Cichocki N."/>
            <person name="Clum A."/>
            <person name="Culley D."/>
            <person name="Crous P.W."/>
            <person name="Fauchery L."/>
            <person name="Girlanda M."/>
            <person name="Hayes R.D."/>
            <person name="Keri Z."/>
            <person name="LaButti K."/>
            <person name="Lipzen A."/>
            <person name="Lombard V."/>
            <person name="Magnuson J."/>
            <person name="Maillard F."/>
            <person name="Murat C."/>
            <person name="Nolan M."/>
            <person name="Ohm R.A."/>
            <person name="Pangilinan J."/>
            <person name="Pereira M.F."/>
            <person name="Perotto S."/>
            <person name="Peter M."/>
            <person name="Pfister S."/>
            <person name="Riley R."/>
            <person name="Sitrit Y."/>
            <person name="Stielow J.B."/>
            <person name="Szollosi G."/>
            <person name="Zifcakova L."/>
            <person name="Stursova M."/>
            <person name="Spatafora J.W."/>
            <person name="Tedersoo L."/>
            <person name="Vaario L.M."/>
            <person name="Yamada A."/>
            <person name="Yan M."/>
            <person name="Wang P."/>
            <person name="Xu J."/>
            <person name="Bruns T."/>
            <person name="Baldrian P."/>
            <person name="Vilgalys R."/>
            <person name="Dunand C."/>
            <person name="Henrissat B."/>
            <person name="Grigoriev I.V."/>
            <person name="Hibbett D."/>
            <person name="Nagy L.G."/>
            <person name="Martin F.M."/>
        </authorList>
    </citation>
    <scope>NUCLEOTIDE SEQUENCE</scope>
    <source>
        <strain evidence="6">UH-Tt-Lm1</strain>
    </source>
</reference>
<dbReference type="PROSITE" id="PS50082">
    <property type="entry name" value="WD_REPEATS_2"/>
    <property type="match status" value="4"/>
</dbReference>
<dbReference type="PANTHER" id="PTHR19862">
    <property type="entry name" value="WD REPEAT-CONTAINING PROTEIN 48"/>
    <property type="match status" value="1"/>
</dbReference>
<evidence type="ECO:0000313" key="7">
    <source>
        <dbReference type="Proteomes" id="UP000736335"/>
    </source>
</evidence>
<evidence type="ECO:0000256" key="5">
    <source>
        <dbReference type="SAM" id="MobiDB-lite"/>
    </source>
</evidence>
<dbReference type="PROSITE" id="PS00678">
    <property type="entry name" value="WD_REPEATS_1"/>
    <property type="match status" value="1"/>
</dbReference>
<feature type="compositionally biased region" description="Polar residues" evidence="5">
    <location>
        <begin position="834"/>
        <end position="843"/>
    </location>
</feature>
<dbReference type="PROSITE" id="PS50294">
    <property type="entry name" value="WD_REPEATS_REGION"/>
    <property type="match status" value="2"/>
</dbReference>
<dbReference type="InterPro" id="IPR021772">
    <property type="entry name" value="WDR48/Bun107"/>
</dbReference>
<dbReference type="CDD" id="cd00200">
    <property type="entry name" value="WD40"/>
    <property type="match status" value="1"/>
</dbReference>
<dbReference type="SUPFAM" id="SSF50978">
    <property type="entry name" value="WD40 repeat-like"/>
    <property type="match status" value="1"/>
</dbReference>
<dbReference type="InterPro" id="IPR019775">
    <property type="entry name" value="WD40_repeat_CS"/>
</dbReference>
<feature type="region of interest" description="Disordered" evidence="5">
    <location>
        <begin position="1025"/>
        <end position="1053"/>
    </location>
</feature>
<dbReference type="InterPro" id="IPR020472">
    <property type="entry name" value="WD40_PAC1"/>
</dbReference>
<evidence type="ECO:0000313" key="6">
    <source>
        <dbReference type="EMBL" id="KAF9782491.1"/>
    </source>
</evidence>
<name>A0A9P6L4N3_9AGAM</name>
<protein>
    <recommendedName>
        <fullName evidence="8">WD40 repeat-like protein</fullName>
    </recommendedName>
</protein>
<evidence type="ECO:0000256" key="2">
    <source>
        <dbReference type="ARBA" id="ARBA00022574"/>
    </source>
</evidence>
<feature type="repeat" description="WD" evidence="4">
    <location>
        <begin position="220"/>
        <end position="261"/>
    </location>
</feature>